<gene>
    <name evidence="8" type="ORF">E1267_19830</name>
</gene>
<dbReference type="RefSeq" id="WP_132334070.1">
    <property type="nucleotide sequence ID" value="NZ_SMJZ01000071.1"/>
</dbReference>
<dbReference type="Pfam" id="PF23539">
    <property type="entry name" value="DUF7134"/>
    <property type="match status" value="1"/>
</dbReference>
<dbReference type="InterPro" id="IPR055558">
    <property type="entry name" value="DUF7134"/>
</dbReference>
<evidence type="ECO:0000256" key="5">
    <source>
        <dbReference type="ARBA" id="ARBA00023012"/>
    </source>
</evidence>
<evidence type="ECO:0000256" key="1">
    <source>
        <dbReference type="ARBA" id="ARBA00000085"/>
    </source>
</evidence>
<reference evidence="8 9" key="1">
    <citation type="submission" date="2019-02" db="EMBL/GenBank/DDBJ databases">
        <title>Draft genome sequences of novel Actinobacteria.</title>
        <authorList>
            <person name="Sahin N."/>
            <person name="Ay H."/>
            <person name="Saygin H."/>
        </authorList>
    </citation>
    <scope>NUCLEOTIDE SEQUENCE [LARGE SCALE GENOMIC DNA]</scope>
    <source>
        <strain evidence="8 9">KC201</strain>
    </source>
</reference>
<dbReference type="GO" id="GO:0004673">
    <property type="term" value="F:protein histidine kinase activity"/>
    <property type="evidence" value="ECO:0007669"/>
    <property type="project" value="UniProtKB-EC"/>
</dbReference>
<evidence type="ECO:0000313" key="8">
    <source>
        <dbReference type="EMBL" id="TDC05364.1"/>
    </source>
</evidence>
<protein>
    <recommendedName>
        <fullName evidence="2">histidine kinase</fullName>
        <ecNumber evidence="2">2.7.13.3</ecNumber>
    </recommendedName>
</protein>
<sequence>MIDGAVAAAVFVVNVPVQAAYVPEHLPRYPVALLVSAGLCLPYVARRNHPVASFAAMALVSLAQLVLGVLPTWANAMLLAGLHTVATGRDRRVSITAAAVVELGAVLAALRWGGRPQTRGTAGEHGGVSLRYGEDALDLRVSDDGRGAGAQAGRSGGHGLVGIRERVAAYGGSVRCGPADGGGFEVVAALPVRS</sequence>
<dbReference type="OrthoDB" id="227596at2"/>
<dbReference type="AlphaFoldDB" id="A0A4R4NAX3"/>
<feature type="transmembrane region" description="Helical" evidence="6">
    <location>
        <begin position="29"/>
        <end position="45"/>
    </location>
</feature>
<comment type="catalytic activity">
    <reaction evidence="1">
        <text>ATP + protein L-histidine = ADP + protein N-phospho-L-histidine.</text>
        <dbReference type="EC" id="2.7.13.3"/>
    </reaction>
</comment>
<feature type="domain" description="DUF7134" evidence="7">
    <location>
        <begin position="2"/>
        <end position="118"/>
    </location>
</feature>
<keyword evidence="4" id="KW-0418">Kinase</keyword>
<comment type="caution">
    <text evidence="8">The sequence shown here is derived from an EMBL/GenBank/DDBJ whole genome shotgun (WGS) entry which is preliminary data.</text>
</comment>
<dbReference type="InterPro" id="IPR036890">
    <property type="entry name" value="HATPase_C_sf"/>
</dbReference>
<dbReference type="PANTHER" id="PTHR24421:SF10">
    <property type="entry name" value="NITRATE_NITRITE SENSOR PROTEIN NARQ"/>
    <property type="match status" value="1"/>
</dbReference>
<dbReference type="Proteomes" id="UP000295157">
    <property type="component" value="Unassembled WGS sequence"/>
</dbReference>
<feature type="transmembrane region" description="Helical" evidence="6">
    <location>
        <begin position="52"/>
        <end position="73"/>
    </location>
</feature>
<evidence type="ECO:0000256" key="4">
    <source>
        <dbReference type="ARBA" id="ARBA00022777"/>
    </source>
</evidence>
<evidence type="ECO:0000259" key="7">
    <source>
        <dbReference type="Pfam" id="PF23539"/>
    </source>
</evidence>
<dbReference type="InterPro" id="IPR050482">
    <property type="entry name" value="Sensor_HK_TwoCompSys"/>
</dbReference>
<dbReference type="EC" id="2.7.13.3" evidence="2"/>
<dbReference type="GO" id="GO:0000160">
    <property type="term" value="P:phosphorelay signal transduction system"/>
    <property type="evidence" value="ECO:0007669"/>
    <property type="project" value="UniProtKB-KW"/>
</dbReference>
<proteinExistence type="predicted"/>
<dbReference type="CDD" id="cd16917">
    <property type="entry name" value="HATPase_UhpB-NarQ-NarX-like"/>
    <property type="match status" value="1"/>
</dbReference>
<keyword evidence="3" id="KW-0808">Transferase</keyword>
<keyword evidence="6" id="KW-1133">Transmembrane helix</keyword>
<keyword evidence="6" id="KW-0472">Membrane</keyword>
<dbReference type="EMBL" id="SMJZ01000071">
    <property type="protein sequence ID" value="TDC05364.1"/>
    <property type="molecule type" value="Genomic_DNA"/>
</dbReference>
<evidence type="ECO:0000256" key="6">
    <source>
        <dbReference type="SAM" id="Phobius"/>
    </source>
</evidence>
<evidence type="ECO:0000256" key="3">
    <source>
        <dbReference type="ARBA" id="ARBA00022679"/>
    </source>
</evidence>
<dbReference type="PANTHER" id="PTHR24421">
    <property type="entry name" value="NITRATE/NITRITE SENSOR PROTEIN NARX-RELATED"/>
    <property type="match status" value="1"/>
</dbReference>
<accession>A0A4R4NAX3</accession>
<dbReference type="SUPFAM" id="SSF55874">
    <property type="entry name" value="ATPase domain of HSP90 chaperone/DNA topoisomerase II/histidine kinase"/>
    <property type="match status" value="1"/>
</dbReference>
<dbReference type="Gene3D" id="3.30.565.10">
    <property type="entry name" value="Histidine kinase-like ATPase, C-terminal domain"/>
    <property type="match status" value="1"/>
</dbReference>
<name>A0A4R4NAX3_9ACTN</name>
<keyword evidence="5" id="KW-0902">Two-component regulatory system</keyword>
<keyword evidence="6" id="KW-0812">Transmembrane</keyword>
<evidence type="ECO:0000256" key="2">
    <source>
        <dbReference type="ARBA" id="ARBA00012438"/>
    </source>
</evidence>
<keyword evidence="9" id="KW-1185">Reference proteome</keyword>
<evidence type="ECO:0000313" key="9">
    <source>
        <dbReference type="Proteomes" id="UP000295157"/>
    </source>
</evidence>
<organism evidence="8 9">
    <name type="scientific">Nonomuraea longispora</name>
    <dbReference type="NCBI Taxonomy" id="1848320"/>
    <lineage>
        <taxon>Bacteria</taxon>
        <taxon>Bacillati</taxon>
        <taxon>Actinomycetota</taxon>
        <taxon>Actinomycetes</taxon>
        <taxon>Streptosporangiales</taxon>
        <taxon>Streptosporangiaceae</taxon>
        <taxon>Nonomuraea</taxon>
    </lineage>
</organism>